<dbReference type="RefSeq" id="XP_013263974.1">
    <property type="nucleotide sequence ID" value="XM_013408520.1"/>
</dbReference>
<evidence type="ECO:0000256" key="1">
    <source>
        <dbReference type="SAM" id="MobiDB-lite"/>
    </source>
</evidence>
<sequence length="344" mass="38716">MKTSPSLLVRNFLKAIHPPLIPTTARETKKLVGVLESAFQKHLDETHPSPQSLSSHTASHDANSIPDPAHQATRATHTHLASLLAHPLLQKQSVSADPPHSLTATAVAESQNVGSWKTYDFALVQRCCRLYLNGLKRKEVVPQDRRLGPRLLSWYTHMSASEKYTFLADSEVLQLVVPVLYADQLESVVWDMLSTLYERPSVSKAFAKTTTPVVEQSRASLYQRAEDNLISLMIHQTALRGSTADAAQQYIQACKYYESRTLSDKPQSIKLGRSWNRLAQAILDRRSKHNLSSELFNEIISFGTRSSRPWTWVPSCLQLYHPTTPSYKPLMSLLEADNFMARIL</sequence>
<dbReference type="Proteomes" id="UP000027920">
    <property type="component" value="Unassembled WGS sequence"/>
</dbReference>
<name>A0A072PMT3_9EURO</name>
<dbReference type="AlphaFoldDB" id="A0A072PMT3"/>
<evidence type="ECO:0000313" key="3">
    <source>
        <dbReference type="Proteomes" id="UP000027920"/>
    </source>
</evidence>
<dbReference type="OrthoDB" id="5424391at2759"/>
<accession>A0A072PMT3</accession>
<feature type="region of interest" description="Disordered" evidence="1">
    <location>
        <begin position="43"/>
        <end position="73"/>
    </location>
</feature>
<evidence type="ECO:0000313" key="2">
    <source>
        <dbReference type="EMBL" id="KEF61384.1"/>
    </source>
</evidence>
<dbReference type="GeneID" id="25277890"/>
<protein>
    <submittedName>
        <fullName evidence="2">Uncharacterized protein</fullName>
    </submittedName>
</protein>
<feature type="non-terminal residue" evidence="2">
    <location>
        <position position="344"/>
    </location>
</feature>
<dbReference type="VEuPathDB" id="FungiDB:A1O9_02950"/>
<reference evidence="2 3" key="1">
    <citation type="submission" date="2013-03" db="EMBL/GenBank/DDBJ databases">
        <title>The Genome Sequence of Exophiala aquamarina CBS 119918.</title>
        <authorList>
            <consortium name="The Broad Institute Genomics Platform"/>
            <person name="Cuomo C."/>
            <person name="de Hoog S."/>
            <person name="Gorbushina A."/>
            <person name="Walker B."/>
            <person name="Young S.K."/>
            <person name="Zeng Q."/>
            <person name="Gargeya S."/>
            <person name="Fitzgerald M."/>
            <person name="Haas B."/>
            <person name="Abouelleil A."/>
            <person name="Allen A.W."/>
            <person name="Alvarado L."/>
            <person name="Arachchi H.M."/>
            <person name="Berlin A.M."/>
            <person name="Chapman S.B."/>
            <person name="Gainer-Dewar J."/>
            <person name="Goldberg J."/>
            <person name="Griggs A."/>
            <person name="Gujja S."/>
            <person name="Hansen M."/>
            <person name="Howarth C."/>
            <person name="Imamovic A."/>
            <person name="Ireland A."/>
            <person name="Larimer J."/>
            <person name="McCowan C."/>
            <person name="Murphy C."/>
            <person name="Pearson M."/>
            <person name="Poon T.W."/>
            <person name="Priest M."/>
            <person name="Roberts A."/>
            <person name="Saif S."/>
            <person name="Shea T."/>
            <person name="Sisk P."/>
            <person name="Sykes S."/>
            <person name="Wortman J."/>
            <person name="Nusbaum C."/>
            <person name="Birren B."/>
        </authorList>
    </citation>
    <scope>NUCLEOTIDE SEQUENCE [LARGE SCALE GENOMIC DNA]</scope>
    <source>
        <strain evidence="2 3">CBS 119918</strain>
    </source>
</reference>
<feature type="compositionally biased region" description="Polar residues" evidence="1">
    <location>
        <begin position="48"/>
        <end position="62"/>
    </location>
</feature>
<organism evidence="2 3">
    <name type="scientific">Exophiala aquamarina CBS 119918</name>
    <dbReference type="NCBI Taxonomy" id="1182545"/>
    <lineage>
        <taxon>Eukaryota</taxon>
        <taxon>Fungi</taxon>
        <taxon>Dikarya</taxon>
        <taxon>Ascomycota</taxon>
        <taxon>Pezizomycotina</taxon>
        <taxon>Eurotiomycetes</taxon>
        <taxon>Chaetothyriomycetidae</taxon>
        <taxon>Chaetothyriales</taxon>
        <taxon>Herpotrichiellaceae</taxon>
        <taxon>Exophiala</taxon>
    </lineage>
</organism>
<proteinExistence type="predicted"/>
<comment type="caution">
    <text evidence="2">The sequence shown here is derived from an EMBL/GenBank/DDBJ whole genome shotgun (WGS) entry which is preliminary data.</text>
</comment>
<gene>
    <name evidence="2" type="ORF">A1O9_02950</name>
</gene>
<keyword evidence="3" id="KW-1185">Reference proteome</keyword>
<dbReference type="EMBL" id="AMGV01000002">
    <property type="protein sequence ID" value="KEF61384.1"/>
    <property type="molecule type" value="Genomic_DNA"/>
</dbReference>
<dbReference type="HOGENOM" id="CLU_642490_0_0_1"/>